<dbReference type="EMBL" id="FJOG01000052">
    <property type="protein sequence ID" value="CZR68174.1"/>
    <property type="molecule type" value="Genomic_DNA"/>
</dbReference>
<dbReference type="AlphaFoldDB" id="A0A1L7XSZ5"/>
<evidence type="ECO:0000256" key="1">
    <source>
        <dbReference type="SAM" id="MobiDB-lite"/>
    </source>
</evidence>
<dbReference type="Proteomes" id="UP000184330">
    <property type="component" value="Unassembled WGS sequence"/>
</dbReference>
<gene>
    <name evidence="2" type="ORF">PAC_18073</name>
</gene>
<evidence type="ECO:0000313" key="2">
    <source>
        <dbReference type="EMBL" id="CZR68174.1"/>
    </source>
</evidence>
<name>A0A1L7XSZ5_9HELO</name>
<keyword evidence="3" id="KW-1185">Reference proteome</keyword>
<sequence length="234" mass="26565">METSPQNLMESPSIDLPAVRNPSEPPSQILACMAMSTSNAQSHKGKTAFNLCGLPKDVIVNLMSVLLAEGEFPDLAISTSLGLTCRSFYDILKSLHNKPIGFIENPEKIFVPELDNLVRVVRKFLGEQYREASGYWGDPLNLAQDRLEGRIYCYEMLVDTQKRHPFPTKIPYPLGKGDRWYEEMLEFVDSWELDSCSQAAVYHWRKDVAPYINAQVGAEMVMAAWQEWIVMVDL</sequence>
<protein>
    <submittedName>
        <fullName evidence="2">Uncharacterized protein</fullName>
    </submittedName>
</protein>
<feature type="region of interest" description="Disordered" evidence="1">
    <location>
        <begin position="1"/>
        <end position="20"/>
    </location>
</feature>
<evidence type="ECO:0000313" key="3">
    <source>
        <dbReference type="Proteomes" id="UP000184330"/>
    </source>
</evidence>
<organism evidence="2 3">
    <name type="scientific">Phialocephala subalpina</name>
    <dbReference type="NCBI Taxonomy" id="576137"/>
    <lineage>
        <taxon>Eukaryota</taxon>
        <taxon>Fungi</taxon>
        <taxon>Dikarya</taxon>
        <taxon>Ascomycota</taxon>
        <taxon>Pezizomycotina</taxon>
        <taxon>Leotiomycetes</taxon>
        <taxon>Helotiales</taxon>
        <taxon>Mollisiaceae</taxon>
        <taxon>Phialocephala</taxon>
        <taxon>Phialocephala fortinii species complex</taxon>
    </lineage>
</organism>
<accession>A0A1L7XSZ5</accession>
<dbReference type="OrthoDB" id="3432796at2759"/>
<proteinExistence type="predicted"/>
<reference evidence="2 3" key="1">
    <citation type="submission" date="2016-03" db="EMBL/GenBank/DDBJ databases">
        <authorList>
            <person name="Ploux O."/>
        </authorList>
    </citation>
    <scope>NUCLEOTIDE SEQUENCE [LARGE SCALE GENOMIC DNA]</scope>
    <source>
        <strain evidence="2 3">UAMH 11012</strain>
    </source>
</reference>
<feature type="compositionally biased region" description="Polar residues" evidence="1">
    <location>
        <begin position="1"/>
        <end position="10"/>
    </location>
</feature>